<name>A0A948W2A5_UNCEI</name>
<reference evidence="1" key="1">
    <citation type="submission" date="2021-05" db="EMBL/GenBank/DDBJ databases">
        <title>Energy efficiency and biological interactions define the core microbiome of deep oligotrophic groundwater.</title>
        <authorList>
            <person name="Mehrshad M."/>
            <person name="Lopez-Fernandez M."/>
            <person name="Bell E."/>
            <person name="Bernier-Latmani R."/>
            <person name="Bertilsson S."/>
            <person name="Dopson M."/>
        </authorList>
    </citation>
    <scope>NUCLEOTIDE SEQUENCE</scope>
    <source>
        <strain evidence="1">Modern_marine.mb.64</strain>
    </source>
</reference>
<dbReference type="EMBL" id="JAHJDP010000015">
    <property type="protein sequence ID" value="MBU2689737.1"/>
    <property type="molecule type" value="Genomic_DNA"/>
</dbReference>
<evidence type="ECO:0000313" key="1">
    <source>
        <dbReference type="EMBL" id="MBU2689737.1"/>
    </source>
</evidence>
<accession>A0A948W2A5</accession>
<comment type="caution">
    <text evidence="1">The sequence shown here is derived from an EMBL/GenBank/DDBJ whole genome shotgun (WGS) entry which is preliminary data.</text>
</comment>
<sequence>MRPPGQIPSGTGGLGFIGVGSGKNMTLAVATLLLGINILGLGGDPEDAAPFPVEATGDIHFQLDAARFLEDSLLVQEIYLSIPQKELFAICIEEGDSLFQINVKLDFCDHDGNVILTRAGDLDLPYLPTEAGDGLSPAHTLTFRPEIPKSTNRLKVYVTDINAGRKGLLYQIRGLNKEGKAEAWFDSNILPHRGGMSDILHVWSVSDPEEGVSSVVDLSGSGRALRERILPNPSHFYGLYHQDLAVYGELYPDPDWDMTEAQLLLLVEALQDSTMIRQSRESIPLKGSVVPVYRRFDLSDFSGGTYALTMRWTDPADSMLLASKKTLFQVLWEPETWYLTEKELLEDAHVLLSDLQYREFVQLDRGNKELYMERFWKEHDPIPSTPQNEIRQVFEQRKAYAQRNFGGFRKGKLSDRGRLYIRWGSPDEIEKELSPSDREALNEVIYRELDEDDMENSARRGARVLDNRSFEVWYYHLQGEPLFPEYVSPRIPREMKYIFVDQLGIGEYTLVYTNVFGGID</sequence>
<protein>
    <submittedName>
        <fullName evidence="1">GWxTD domain-containing protein</fullName>
    </submittedName>
</protein>
<dbReference type="AlphaFoldDB" id="A0A948W2A5"/>
<proteinExistence type="predicted"/>
<organism evidence="1 2">
    <name type="scientific">Eiseniibacteriota bacterium</name>
    <dbReference type="NCBI Taxonomy" id="2212470"/>
    <lineage>
        <taxon>Bacteria</taxon>
        <taxon>Candidatus Eiseniibacteriota</taxon>
    </lineage>
</organism>
<gene>
    <name evidence="1" type="ORF">KJ970_02340</name>
</gene>
<evidence type="ECO:0000313" key="2">
    <source>
        <dbReference type="Proteomes" id="UP000777784"/>
    </source>
</evidence>
<dbReference type="InterPro" id="IPR030959">
    <property type="entry name" value="GWxTD_dom"/>
</dbReference>
<dbReference type="Proteomes" id="UP000777784">
    <property type="component" value="Unassembled WGS sequence"/>
</dbReference>
<dbReference type="NCBIfam" id="TIGR04514">
    <property type="entry name" value="GWxTD_dom"/>
    <property type="match status" value="1"/>
</dbReference>